<reference evidence="3" key="1">
    <citation type="submission" date="2019-10" db="EMBL/GenBank/DDBJ databases">
        <title>Antimicrobial potential of Antarctic Bacteria.</title>
        <authorList>
            <person name="Benaud N."/>
            <person name="Edwards R.J."/>
            <person name="Ferrari B.C."/>
        </authorList>
    </citation>
    <scope>NUCLEOTIDE SEQUENCE [LARGE SCALE GENOMIC DNA]</scope>
    <source>
        <strain evidence="3">NBSH44</strain>
    </source>
</reference>
<evidence type="ECO:0000259" key="1">
    <source>
        <dbReference type="Pfam" id="PF03551"/>
    </source>
</evidence>
<gene>
    <name evidence="2" type="ORF">F0344_00175</name>
</gene>
<evidence type="ECO:0000313" key="3">
    <source>
        <dbReference type="Proteomes" id="UP000515307"/>
    </source>
</evidence>
<keyword evidence="2" id="KW-0238">DNA-binding</keyword>
<dbReference type="InterPro" id="IPR036390">
    <property type="entry name" value="WH_DNA-bd_sf"/>
</dbReference>
<dbReference type="EMBL" id="CP045702">
    <property type="protein sequence ID" value="QNE73261.1"/>
    <property type="molecule type" value="Genomic_DNA"/>
</dbReference>
<protein>
    <submittedName>
        <fullName evidence="2">Winged helix DNA-binding protein</fullName>
    </submittedName>
</protein>
<dbReference type="InterPro" id="IPR005149">
    <property type="entry name" value="Tscrpt_reg_PadR_N"/>
</dbReference>
<dbReference type="PANTHER" id="PTHR43252">
    <property type="entry name" value="TRANSCRIPTIONAL REGULATOR YQJI"/>
    <property type="match status" value="1"/>
</dbReference>
<organism evidence="2 3">
    <name type="scientific">Streptomyces finlayi</name>
    <dbReference type="NCBI Taxonomy" id="67296"/>
    <lineage>
        <taxon>Bacteria</taxon>
        <taxon>Bacillati</taxon>
        <taxon>Actinomycetota</taxon>
        <taxon>Actinomycetes</taxon>
        <taxon>Kitasatosporales</taxon>
        <taxon>Streptomycetaceae</taxon>
        <taxon>Streptomyces</taxon>
    </lineage>
</organism>
<keyword evidence="3" id="KW-1185">Reference proteome</keyword>
<dbReference type="SUPFAM" id="SSF46785">
    <property type="entry name" value="Winged helix' DNA-binding domain"/>
    <property type="match status" value="1"/>
</dbReference>
<dbReference type="RefSeq" id="WP_185296833.1">
    <property type="nucleotide sequence ID" value="NZ_CP045702.1"/>
</dbReference>
<dbReference type="InterPro" id="IPR036388">
    <property type="entry name" value="WH-like_DNA-bd_sf"/>
</dbReference>
<dbReference type="Pfam" id="PF03551">
    <property type="entry name" value="PadR"/>
    <property type="match status" value="1"/>
</dbReference>
<evidence type="ECO:0000313" key="2">
    <source>
        <dbReference type="EMBL" id="QNE73261.1"/>
    </source>
</evidence>
<accession>A0A7G7BD46</accession>
<sequence>MSSIRLFILSSFATHGEMHGHQVRAQAEQEYVHLWTDISVGSVYGAIKRLVGEGLLEEVRSERDGNRPARQIYAITAAGRDVLAELRHRGLRDIWVKFDPFDLALTRVDPDTLTELPEVLSERLAAVRDLLEQTKRVNADALEHVSVSEKWALSHTEYRLRAEVSWLEDLIDAAPGIVADEQSGAKPTRG</sequence>
<proteinExistence type="predicted"/>
<dbReference type="AlphaFoldDB" id="A0A7G7BD46"/>
<dbReference type="Proteomes" id="UP000515307">
    <property type="component" value="Chromosome"/>
</dbReference>
<dbReference type="Gene3D" id="1.10.10.10">
    <property type="entry name" value="Winged helix-like DNA-binding domain superfamily/Winged helix DNA-binding domain"/>
    <property type="match status" value="1"/>
</dbReference>
<dbReference type="PANTHER" id="PTHR43252:SF7">
    <property type="entry name" value="TRANSCRIPTIONAL REGULATOR YQJI"/>
    <property type="match status" value="1"/>
</dbReference>
<dbReference type="KEGG" id="sfiy:F0344_00175"/>
<dbReference type="GO" id="GO:0003677">
    <property type="term" value="F:DNA binding"/>
    <property type="evidence" value="ECO:0007669"/>
    <property type="project" value="UniProtKB-KW"/>
</dbReference>
<name>A0A7G7BD46_9ACTN</name>
<feature type="domain" description="Transcription regulator PadR N-terminal" evidence="1">
    <location>
        <begin position="14"/>
        <end position="85"/>
    </location>
</feature>